<organism evidence="1 2">
    <name type="scientific">Aplosporella prunicola CBS 121167</name>
    <dbReference type="NCBI Taxonomy" id="1176127"/>
    <lineage>
        <taxon>Eukaryota</taxon>
        <taxon>Fungi</taxon>
        <taxon>Dikarya</taxon>
        <taxon>Ascomycota</taxon>
        <taxon>Pezizomycotina</taxon>
        <taxon>Dothideomycetes</taxon>
        <taxon>Dothideomycetes incertae sedis</taxon>
        <taxon>Botryosphaeriales</taxon>
        <taxon>Aplosporellaceae</taxon>
        <taxon>Aplosporella</taxon>
    </lineage>
</organism>
<accession>A0A6A6B7H2</accession>
<dbReference type="Proteomes" id="UP000799438">
    <property type="component" value="Unassembled WGS sequence"/>
</dbReference>
<name>A0A6A6B7H2_9PEZI</name>
<dbReference type="AlphaFoldDB" id="A0A6A6B7H2"/>
<gene>
    <name evidence="1" type="ORF">K452DRAFT_360695</name>
</gene>
<reference evidence="1" key="1">
    <citation type="journal article" date="2020" name="Stud. Mycol.">
        <title>101 Dothideomycetes genomes: a test case for predicting lifestyles and emergence of pathogens.</title>
        <authorList>
            <person name="Haridas S."/>
            <person name="Albert R."/>
            <person name="Binder M."/>
            <person name="Bloem J."/>
            <person name="Labutti K."/>
            <person name="Salamov A."/>
            <person name="Andreopoulos B."/>
            <person name="Baker S."/>
            <person name="Barry K."/>
            <person name="Bills G."/>
            <person name="Bluhm B."/>
            <person name="Cannon C."/>
            <person name="Castanera R."/>
            <person name="Culley D."/>
            <person name="Daum C."/>
            <person name="Ezra D."/>
            <person name="Gonzalez J."/>
            <person name="Henrissat B."/>
            <person name="Kuo A."/>
            <person name="Liang C."/>
            <person name="Lipzen A."/>
            <person name="Lutzoni F."/>
            <person name="Magnuson J."/>
            <person name="Mondo S."/>
            <person name="Nolan M."/>
            <person name="Ohm R."/>
            <person name="Pangilinan J."/>
            <person name="Park H.-J."/>
            <person name="Ramirez L."/>
            <person name="Alfaro M."/>
            <person name="Sun H."/>
            <person name="Tritt A."/>
            <person name="Yoshinaga Y."/>
            <person name="Zwiers L.-H."/>
            <person name="Turgeon B."/>
            <person name="Goodwin S."/>
            <person name="Spatafora J."/>
            <person name="Crous P."/>
            <person name="Grigoriev I."/>
        </authorList>
    </citation>
    <scope>NUCLEOTIDE SEQUENCE</scope>
    <source>
        <strain evidence="1">CBS 121167</strain>
    </source>
</reference>
<dbReference type="RefSeq" id="XP_033394640.1">
    <property type="nucleotide sequence ID" value="XM_033546361.1"/>
</dbReference>
<keyword evidence="2" id="KW-1185">Reference proteome</keyword>
<proteinExistence type="predicted"/>
<sequence>MAHQAHNIPWEALASSYKLAKVGPRGTSERHTVFEAIPGEAAEKKRMHFVRVFLRTLEEFSESERRKYPEVTIEDDDDDDDTPIFGDEAVRKVYAYFESPYGEPRGDDIDGQRTGRGWKDPFDTVSDRRAGIVMALIATNEIEPLLRLAKLKSRPLQRVLQYMGADPGWRNLFQTALTAYLFLNLVYTRPQLWMPEGSEGGGKDFQRDYRDMEGCRRMLKGCTEGREQDTWAIPHREFFGREFSYFEDSTKLKEEGVDPLNPGNLERLRDYLKLCWNHLVRSHVVAKEAGLDIDWESYIKTEISWLISYGSFVEFY</sequence>
<dbReference type="OrthoDB" id="3204049at2759"/>
<protein>
    <submittedName>
        <fullName evidence="1">Uncharacterized protein</fullName>
    </submittedName>
</protein>
<dbReference type="GeneID" id="54303867"/>
<dbReference type="EMBL" id="ML995494">
    <property type="protein sequence ID" value="KAF2138927.1"/>
    <property type="molecule type" value="Genomic_DNA"/>
</dbReference>
<evidence type="ECO:0000313" key="2">
    <source>
        <dbReference type="Proteomes" id="UP000799438"/>
    </source>
</evidence>
<evidence type="ECO:0000313" key="1">
    <source>
        <dbReference type="EMBL" id="KAF2138927.1"/>
    </source>
</evidence>